<dbReference type="InterPro" id="IPR000073">
    <property type="entry name" value="AB_hydrolase_1"/>
</dbReference>
<dbReference type="InterPro" id="IPR029058">
    <property type="entry name" value="AB_hydrolase_fold"/>
</dbReference>
<evidence type="ECO:0000313" key="2">
    <source>
        <dbReference type="EMBL" id="MFC4427590.1"/>
    </source>
</evidence>
<dbReference type="PANTHER" id="PTHR43194:SF2">
    <property type="entry name" value="PEROXISOMAL MEMBRANE PROTEIN LPX1"/>
    <property type="match status" value="1"/>
</dbReference>
<feature type="domain" description="AB hydrolase-1" evidence="1">
    <location>
        <begin position="41"/>
        <end position="142"/>
    </location>
</feature>
<gene>
    <name evidence="2" type="ORF">ACFOZ9_15335</name>
</gene>
<sequence length="242" mass="25446">MTIPGLSLPELPDAEQVNFSGPVGVLGGYFWRQAAPAPVAVLLHGWGQDAGAMAGPARELHRAGWHALSLSQRGWCGSAGCDDYGRSVSTDLRVPLAWLTRQAGGSGPVVLLGFSMGGLGALLTASAPETSLVTHVVAVSAPTDLRAVYNSSSAGLLKRCYDAVLTPDQWHEGSPLSHAHGLRVPALVVVGTEDRLCPPEIGRQYALASGARLLEYPGMAHVPDEPQWASVVADTLQWVRNC</sequence>
<protein>
    <submittedName>
        <fullName evidence="2">Alpha/beta hydrolase family protein</fullName>
        <ecNumber evidence="2">3.4.-.-</ecNumber>
    </submittedName>
</protein>
<keyword evidence="3" id="KW-1185">Reference proteome</keyword>
<proteinExistence type="predicted"/>
<dbReference type="SUPFAM" id="SSF53474">
    <property type="entry name" value="alpha/beta-Hydrolases"/>
    <property type="match status" value="1"/>
</dbReference>
<dbReference type="Gene3D" id="3.40.50.1820">
    <property type="entry name" value="alpha/beta hydrolase"/>
    <property type="match status" value="1"/>
</dbReference>
<comment type="caution">
    <text evidence="2">The sequence shown here is derived from an EMBL/GenBank/DDBJ whole genome shotgun (WGS) entry which is preliminary data.</text>
</comment>
<evidence type="ECO:0000313" key="3">
    <source>
        <dbReference type="Proteomes" id="UP001595998"/>
    </source>
</evidence>
<dbReference type="PANTHER" id="PTHR43194">
    <property type="entry name" value="HYDROLASE ALPHA/BETA FOLD FAMILY"/>
    <property type="match status" value="1"/>
</dbReference>
<dbReference type="EC" id="3.4.-.-" evidence="2"/>
<accession>A0ABV8XTD6</accession>
<dbReference type="RefSeq" id="WP_380041217.1">
    <property type="nucleotide sequence ID" value="NZ_JBHSEH010000022.1"/>
</dbReference>
<dbReference type="EMBL" id="JBHSEH010000022">
    <property type="protein sequence ID" value="MFC4427590.1"/>
    <property type="molecule type" value="Genomic_DNA"/>
</dbReference>
<organism evidence="2 3">
    <name type="scientific">Deinococcus navajonensis</name>
    <dbReference type="NCBI Taxonomy" id="309884"/>
    <lineage>
        <taxon>Bacteria</taxon>
        <taxon>Thermotogati</taxon>
        <taxon>Deinococcota</taxon>
        <taxon>Deinococci</taxon>
        <taxon>Deinococcales</taxon>
        <taxon>Deinococcaceae</taxon>
        <taxon>Deinococcus</taxon>
    </lineage>
</organism>
<dbReference type="InterPro" id="IPR050228">
    <property type="entry name" value="Carboxylesterase_BioH"/>
</dbReference>
<keyword evidence="2" id="KW-0378">Hydrolase</keyword>
<dbReference type="Proteomes" id="UP001595998">
    <property type="component" value="Unassembled WGS sequence"/>
</dbReference>
<evidence type="ECO:0000259" key="1">
    <source>
        <dbReference type="Pfam" id="PF00561"/>
    </source>
</evidence>
<dbReference type="Pfam" id="PF00561">
    <property type="entry name" value="Abhydrolase_1"/>
    <property type="match status" value="1"/>
</dbReference>
<dbReference type="GO" id="GO:0016787">
    <property type="term" value="F:hydrolase activity"/>
    <property type="evidence" value="ECO:0007669"/>
    <property type="project" value="UniProtKB-KW"/>
</dbReference>
<reference evidence="3" key="1">
    <citation type="journal article" date="2019" name="Int. J. Syst. Evol. Microbiol.">
        <title>The Global Catalogue of Microorganisms (GCM) 10K type strain sequencing project: providing services to taxonomists for standard genome sequencing and annotation.</title>
        <authorList>
            <consortium name="The Broad Institute Genomics Platform"/>
            <consortium name="The Broad Institute Genome Sequencing Center for Infectious Disease"/>
            <person name="Wu L."/>
            <person name="Ma J."/>
        </authorList>
    </citation>
    <scope>NUCLEOTIDE SEQUENCE [LARGE SCALE GENOMIC DNA]</scope>
    <source>
        <strain evidence="3">CCUG 56029</strain>
    </source>
</reference>
<name>A0ABV8XTD6_9DEIO</name>